<organism evidence="2 3">
    <name type="scientific">Tepidicaulis marinus</name>
    <dbReference type="NCBI Taxonomy" id="1333998"/>
    <lineage>
        <taxon>Bacteria</taxon>
        <taxon>Pseudomonadati</taxon>
        <taxon>Pseudomonadota</taxon>
        <taxon>Alphaproteobacteria</taxon>
        <taxon>Hyphomicrobiales</taxon>
        <taxon>Parvibaculaceae</taxon>
        <taxon>Tepidicaulis</taxon>
    </lineage>
</organism>
<dbReference type="RefSeq" id="WP_197052856.1">
    <property type="nucleotide sequence ID" value="NZ_BBIO01000005.1"/>
</dbReference>
<dbReference type="EMBL" id="BBIO01000005">
    <property type="protein sequence ID" value="GAK44777.1"/>
    <property type="molecule type" value="Genomic_DNA"/>
</dbReference>
<feature type="domain" description="UDP-N-acetylglucosamine 2-epimerase" evidence="1">
    <location>
        <begin position="28"/>
        <end position="375"/>
    </location>
</feature>
<dbReference type="GO" id="GO:0006047">
    <property type="term" value="P:UDP-N-acetylglucosamine metabolic process"/>
    <property type="evidence" value="ECO:0007669"/>
    <property type="project" value="InterPro"/>
</dbReference>
<dbReference type="GO" id="GO:0004553">
    <property type="term" value="F:hydrolase activity, hydrolyzing O-glycosyl compounds"/>
    <property type="evidence" value="ECO:0007669"/>
    <property type="project" value="InterPro"/>
</dbReference>
<dbReference type="Pfam" id="PF02350">
    <property type="entry name" value="Epimerase_2"/>
    <property type="match status" value="1"/>
</dbReference>
<dbReference type="Gene3D" id="3.40.50.2000">
    <property type="entry name" value="Glycogen Phosphorylase B"/>
    <property type="match status" value="2"/>
</dbReference>
<dbReference type="AlphaFoldDB" id="A0A081B9Q9"/>
<proteinExistence type="predicted"/>
<keyword evidence="3" id="KW-1185">Reference proteome</keyword>
<sequence>MTAAQRRIAVVTGSRAEYGILHRLIGLLHRDPAIELQLIVTGTHLSARHGMTLREIEADGFPIAAKVDMEIGADDAAGLAEAMGRGLGGLGRAFEPLKPDIVVVLGDRYEILAAAEAAMLARLPIAHIHGGEASEGQIDEAIRHALTKMAHYHFVAAEPYRRRVIQMGEDPSRVFNVGAPGLDPLTEEPAEDAADLQDILAGLGVPGAGGPLFLVTYHPVTLAGEAGEAAVQLLAALDAFPEARIIFTGTNADTAGEGIARLIEAYAVRHAPRTVCVQSLGRRRYGTVLRAADAVIGNSSSGIIEAPAVGTPTVNIGPRQQGRLRAPCVIDCEAEAGAIAAAIREALSEDMQVRAKRCETPYGRGGASQRIYEKLRDLPLENVLMKRFYELEVTA</sequence>
<reference evidence="2 3" key="1">
    <citation type="submission" date="2014-07" db="EMBL/GenBank/DDBJ databases">
        <title>Tepidicaulis marinum gen. nov., sp. nov., a novel marine bacterium denitrifying nitrate to nitrous oxide strictly under microaerobic conditions.</title>
        <authorList>
            <person name="Takeuchi M."/>
            <person name="Yamagishi T."/>
            <person name="Kamagata Y."/>
            <person name="Oshima K."/>
            <person name="Hattori M."/>
            <person name="Katayama T."/>
            <person name="Hanada S."/>
            <person name="Tamaki H."/>
            <person name="Marumo K."/>
            <person name="Maeda H."/>
            <person name="Nedachi M."/>
            <person name="Iwasaki W."/>
            <person name="Suwa Y."/>
            <person name="Sakata S."/>
        </authorList>
    </citation>
    <scope>NUCLEOTIDE SEQUENCE [LARGE SCALE GENOMIC DNA]</scope>
    <source>
        <strain evidence="2 3">MA2</strain>
    </source>
</reference>
<dbReference type="PANTHER" id="PTHR43174:SF3">
    <property type="entry name" value="UDP-N-ACETYLGLUCOSAMINE 2-EPIMERASE"/>
    <property type="match status" value="1"/>
</dbReference>
<dbReference type="InterPro" id="IPR003331">
    <property type="entry name" value="UDP_GlcNAc_Epimerase_2_dom"/>
</dbReference>
<protein>
    <submittedName>
        <fullName evidence="2">UDP-N-acetyl-D-glucosamine 2-epimerase, UDP-hydrolysing</fullName>
    </submittedName>
</protein>
<comment type="caution">
    <text evidence="2">The sequence shown here is derived from an EMBL/GenBank/DDBJ whole genome shotgun (WGS) entry which is preliminary data.</text>
</comment>
<accession>A0A081B9Q9</accession>
<gene>
    <name evidence="2" type="ORF">M2A_1276</name>
</gene>
<dbReference type="SUPFAM" id="SSF53756">
    <property type="entry name" value="UDP-Glycosyltransferase/glycogen phosphorylase"/>
    <property type="match status" value="1"/>
</dbReference>
<dbReference type="InterPro" id="IPR029767">
    <property type="entry name" value="WecB-like"/>
</dbReference>
<dbReference type="eggNOG" id="COG0381">
    <property type="taxonomic scope" value="Bacteria"/>
</dbReference>
<evidence type="ECO:0000259" key="1">
    <source>
        <dbReference type="Pfam" id="PF02350"/>
    </source>
</evidence>
<dbReference type="Proteomes" id="UP000028702">
    <property type="component" value="Unassembled WGS sequence"/>
</dbReference>
<dbReference type="STRING" id="1333998.M2A_1276"/>
<evidence type="ECO:0000313" key="3">
    <source>
        <dbReference type="Proteomes" id="UP000028702"/>
    </source>
</evidence>
<dbReference type="PANTHER" id="PTHR43174">
    <property type="entry name" value="UDP-N-ACETYLGLUCOSAMINE 2-EPIMERASE"/>
    <property type="match status" value="1"/>
</dbReference>
<name>A0A081B9Q9_9HYPH</name>
<evidence type="ECO:0000313" key="2">
    <source>
        <dbReference type="EMBL" id="GAK44777.1"/>
    </source>
</evidence>
<dbReference type="InterPro" id="IPR020004">
    <property type="entry name" value="UDP-GlcNAc_Epase"/>
</dbReference>
<dbReference type="NCBIfam" id="TIGR03568">
    <property type="entry name" value="NeuC_NnaA"/>
    <property type="match status" value="1"/>
</dbReference>